<dbReference type="Proteomes" id="UP000078561">
    <property type="component" value="Unassembled WGS sequence"/>
</dbReference>
<dbReference type="OrthoDB" id="19141at2759"/>
<keyword evidence="1 3" id="KW-0820">tRNA-binding</keyword>
<dbReference type="Pfam" id="PF01588">
    <property type="entry name" value="tRNA_bind"/>
    <property type="match status" value="1"/>
</dbReference>
<protein>
    <recommendedName>
        <fullName evidence="4">tRNA-binding domain-containing protein</fullName>
    </recommendedName>
</protein>
<evidence type="ECO:0000259" key="4">
    <source>
        <dbReference type="PROSITE" id="PS50886"/>
    </source>
</evidence>
<dbReference type="SUPFAM" id="SSF50249">
    <property type="entry name" value="Nucleic acid-binding proteins"/>
    <property type="match status" value="1"/>
</dbReference>
<dbReference type="InParanoid" id="A0A168P5E7"/>
<evidence type="ECO:0000313" key="5">
    <source>
        <dbReference type="EMBL" id="SAM01780.1"/>
    </source>
</evidence>
<sequence length="201" mass="22051">MIATRLISRPFVFPKHYRLYSSVSVPQTPQPLAQDDAFHRVDLRVGKIVDVALHPDAEHLYIETVDVGEAEPRTIVSGLVKYVSKDDLQNKRVIVAANMKPSRFRGVLSQGMLLAASSSQDPLVVDLLTPHAVGPLGERVQLQDLVLAMPDAVLNPKKKVFEQVAQYLKTDKDGVATYKDLPLTTEAGPVTSKCVKLGQVS</sequence>
<evidence type="ECO:0000256" key="2">
    <source>
        <dbReference type="ARBA" id="ARBA00022884"/>
    </source>
</evidence>
<dbReference type="GO" id="GO:0000049">
    <property type="term" value="F:tRNA binding"/>
    <property type="evidence" value="ECO:0007669"/>
    <property type="project" value="UniProtKB-UniRule"/>
</dbReference>
<dbReference type="STRING" id="4829.A0A168P5E7"/>
<feature type="domain" description="TRNA-binding" evidence="4">
    <location>
        <begin position="37"/>
        <end position="141"/>
    </location>
</feature>
<dbReference type="InterPro" id="IPR051270">
    <property type="entry name" value="Tyrosine-tRNA_ligase_regulator"/>
</dbReference>
<evidence type="ECO:0000313" key="6">
    <source>
        <dbReference type="Proteomes" id="UP000078561"/>
    </source>
</evidence>
<gene>
    <name evidence="5" type="primary">ABSGL_07529.1 scaffold 8890</name>
</gene>
<name>A0A168P5E7_ABSGL</name>
<keyword evidence="2 3" id="KW-0694">RNA-binding</keyword>
<organism evidence="5">
    <name type="scientific">Absidia glauca</name>
    <name type="common">Pin mould</name>
    <dbReference type="NCBI Taxonomy" id="4829"/>
    <lineage>
        <taxon>Eukaryota</taxon>
        <taxon>Fungi</taxon>
        <taxon>Fungi incertae sedis</taxon>
        <taxon>Mucoromycota</taxon>
        <taxon>Mucoromycotina</taxon>
        <taxon>Mucoromycetes</taxon>
        <taxon>Mucorales</taxon>
        <taxon>Cunninghamellaceae</taxon>
        <taxon>Absidia</taxon>
    </lineage>
</organism>
<dbReference type="PANTHER" id="PTHR11586">
    <property type="entry name" value="TRNA-AMINOACYLATION COFACTOR ARC1 FAMILY MEMBER"/>
    <property type="match status" value="1"/>
</dbReference>
<dbReference type="InterPro" id="IPR002547">
    <property type="entry name" value="tRNA-bd_dom"/>
</dbReference>
<evidence type="ECO:0000256" key="1">
    <source>
        <dbReference type="ARBA" id="ARBA00022555"/>
    </source>
</evidence>
<dbReference type="InterPro" id="IPR012340">
    <property type="entry name" value="NA-bd_OB-fold"/>
</dbReference>
<reference evidence="5" key="1">
    <citation type="submission" date="2016-04" db="EMBL/GenBank/DDBJ databases">
        <authorList>
            <person name="Evans L.H."/>
            <person name="Alamgir A."/>
            <person name="Owens N."/>
            <person name="Weber N.D."/>
            <person name="Virtaneva K."/>
            <person name="Barbian K."/>
            <person name="Babar A."/>
            <person name="Rosenke K."/>
        </authorList>
    </citation>
    <scope>NUCLEOTIDE SEQUENCE [LARGE SCALE GENOMIC DNA]</scope>
    <source>
        <strain evidence="5">CBS 101.48</strain>
    </source>
</reference>
<dbReference type="Gene3D" id="2.40.50.140">
    <property type="entry name" value="Nucleic acid-binding proteins"/>
    <property type="match status" value="1"/>
</dbReference>
<dbReference type="PANTHER" id="PTHR11586:SF33">
    <property type="entry name" value="AMINOACYL TRNA SYNTHASE COMPLEX-INTERACTING MULTIFUNCTIONAL PROTEIN 1"/>
    <property type="match status" value="1"/>
</dbReference>
<dbReference type="OMA" id="EGHDMPY"/>
<keyword evidence="6" id="KW-1185">Reference proteome</keyword>
<dbReference type="EMBL" id="LT553587">
    <property type="protein sequence ID" value="SAM01780.1"/>
    <property type="molecule type" value="Genomic_DNA"/>
</dbReference>
<evidence type="ECO:0000256" key="3">
    <source>
        <dbReference type="PROSITE-ProRule" id="PRU00209"/>
    </source>
</evidence>
<dbReference type="AlphaFoldDB" id="A0A168P5E7"/>
<proteinExistence type="predicted"/>
<dbReference type="PROSITE" id="PS50886">
    <property type="entry name" value="TRBD"/>
    <property type="match status" value="1"/>
</dbReference>
<accession>A0A168P5E7</accession>